<sequence>LGVHLDDTGERLFRGQLLLERFREHVFADHVAVGDDPGAQLAVWNMRAINSSTVDITTNWLPSVRVLGELRAGVITCRNVIR</sequence>
<keyword evidence="2" id="KW-1185">Reference proteome</keyword>
<evidence type="ECO:0000313" key="2">
    <source>
        <dbReference type="Proteomes" id="UP000468531"/>
    </source>
</evidence>
<feature type="non-terminal residue" evidence="1">
    <location>
        <position position="1"/>
    </location>
</feature>
<proteinExistence type="predicted"/>
<dbReference type="RefSeq" id="WP_163163708.1">
    <property type="nucleotide sequence ID" value="NZ_VKHP01000871.1"/>
</dbReference>
<reference evidence="1 2" key="1">
    <citation type="journal article" date="2020" name="Arch. Microbiol.">
        <title>Bradyrhizobium uaiense sp. nov., a new highly efficient cowpea symbiont.</title>
        <authorList>
            <person name="Cabral Michel D."/>
            <person name="Azarias Guimaraes A."/>
            <person name="Martins da Costa E."/>
            <person name="Soares de Carvalho T."/>
            <person name="Balsanelli E."/>
            <person name="Willems A."/>
            <person name="Maltempi de Souza E."/>
            <person name="de Souza Moreira F.M."/>
        </authorList>
    </citation>
    <scope>NUCLEOTIDE SEQUENCE [LARGE SCALE GENOMIC DNA]</scope>
    <source>
        <strain evidence="1 2">UFLA 03-164</strain>
    </source>
</reference>
<dbReference type="AlphaFoldDB" id="A0A6P1BXC0"/>
<organism evidence="1 2">
    <name type="scientific">Bradyrhizobium uaiense</name>
    <dbReference type="NCBI Taxonomy" id="2594946"/>
    <lineage>
        <taxon>Bacteria</taxon>
        <taxon>Pseudomonadati</taxon>
        <taxon>Pseudomonadota</taxon>
        <taxon>Alphaproteobacteria</taxon>
        <taxon>Hyphomicrobiales</taxon>
        <taxon>Nitrobacteraceae</taxon>
        <taxon>Bradyrhizobium</taxon>
    </lineage>
</organism>
<evidence type="ECO:0000313" key="1">
    <source>
        <dbReference type="EMBL" id="NEV03178.1"/>
    </source>
</evidence>
<gene>
    <name evidence="1" type="ORF">FNJ47_48320</name>
</gene>
<accession>A0A6P1BXC0</accession>
<protein>
    <submittedName>
        <fullName evidence="1">Uncharacterized protein</fullName>
    </submittedName>
</protein>
<dbReference type="Proteomes" id="UP000468531">
    <property type="component" value="Unassembled WGS sequence"/>
</dbReference>
<comment type="caution">
    <text evidence="1">The sequence shown here is derived from an EMBL/GenBank/DDBJ whole genome shotgun (WGS) entry which is preliminary data.</text>
</comment>
<name>A0A6P1BXC0_9BRAD</name>
<feature type="non-terminal residue" evidence="1">
    <location>
        <position position="82"/>
    </location>
</feature>
<dbReference type="EMBL" id="VKHP01000871">
    <property type="protein sequence ID" value="NEV03178.1"/>
    <property type="molecule type" value="Genomic_DNA"/>
</dbReference>